<dbReference type="GO" id="GO:0016705">
    <property type="term" value="F:oxidoreductase activity, acting on paired donors, with incorporation or reduction of molecular oxygen"/>
    <property type="evidence" value="ECO:0007669"/>
    <property type="project" value="InterPro"/>
</dbReference>
<dbReference type="OrthoDB" id="2789670at2759"/>
<keyword evidence="8" id="KW-0492">Microsome</keyword>
<keyword evidence="7" id="KW-0256">Endoplasmic reticulum</keyword>
<protein>
    <recommendedName>
        <fullName evidence="15">Cytochrome P450</fullName>
    </recommendedName>
</protein>
<dbReference type="Gene3D" id="1.10.630.10">
    <property type="entry name" value="Cytochrome P450"/>
    <property type="match status" value="2"/>
</dbReference>
<dbReference type="EMBL" id="OU892279">
    <property type="protein sequence ID" value="CAG9766614.1"/>
    <property type="molecule type" value="Genomic_DNA"/>
</dbReference>
<evidence type="ECO:0000256" key="1">
    <source>
        <dbReference type="ARBA" id="ARBA00001971"/>
    </source>
</evidence>
<gene>
    <name evidence="13" type="ORF">CEUTPL_LOCUS7193</name>
</gene>
<dbReference type="GO" id="GO:0004497">
    <property type="term" value="F:monooxygenase activity"/>
    <property type="evidence" value="ECO:0007669"/>
    <property type="project" value="UniProtKB-KW"/>
</dbReference>
<organism evidence="13 14">
    <name type="scientific">Ceutorhynchus assimilis</name>
    <name type="common">cabbage seed weevil</name>
    <dbReference type="NCBI Taxonomy" id="467358"/>
    <lineage>
        <taxon>Eukaryota</taxon>
        <taxon>Metazoa</taxon>
        <taxon>Ecdysozoa</taxon>
        <taxon>Arthropoda</taxon>
        <taxon>Hexapoda</taxon>
        <taxon>Insecta</taxon>
        <taxon>Pterygota</taxon>
        <taxon>Neoptera</taxon>
        <taxon>Endopterygota</taxon>
        <taxon>Coleoptera</taxon>
        <taxon>Polyphaga</taxon>
        <taxon>Cucujiformia</taxon>
        <taxon>Curculionidae</taxon>
        <taxon>Ceutorhynchinae</taxon>
        <taxon>Ceutorhynchus</taxon>
    </lineage>
</organism>
<keyword evidence="5" id="KW-0349">Heme</keyword>
<evidence type="ECO:0000313" key="14">
    <source>
        <dbReference type="Proteomes" id="UP001152799"/>
    </source>
</evidence>
<accession>A0A9N9QND7</accession>
<proteinExistence type="inferred from homology"/>
<evidence type="ECO:0000256" key="11">
    <source>
        <dbReference type="ARBA" id="ARBA00023033"/>
    </source>
</evidence>
<comment type="subcellular location">
    <subcellularLocation>
        <location evidence="3">Endoplasmic reticulum membrane</location>
        <topology evidence="3">Peripheral membrane protein</topology>
    </subcellularLocation>
    <subcellularLocation>
        <location evidence="2">Microsome membrane</location>
        <topology evidence="2">Peripheral membrane protein</topology>
    </subcellularLocation>
</comment>
<evidence type="ECO:0000256" key="7">
    <source>
        <dbReference type="ARBA" id="ARBA00022824"/>
    </source>
</evidence>
<evidence type="ECO:0000256" key="2">
    <source>
        <dbReference type="ARBA" id="ARBA00004174"/>
    </source>
</evidence>
<dbReference type="InterPro" id="IPR036396">
    <property type="entry name" value="Cyt_P450_sf"/>
</dbReference>
<dbReference type="SUPFAM" id="SSF48264">
    <property type="entry name" value="Cytochrome P450"/>
    <property type="match status" value="1"/>
</dbReference>
<keyword evidence="6" id="KW-0479">Metal-binding</keyword>
<dbReference type="InterPro" id="IPR001128">
    <property type="entry name" value="Cyt_P450"/>
</dbReference>
<dbReference type="GO" id="GO:0005789">
    <property type="term" value="C:endoplasmic reticulum membrane"/>
    <property type="evidence" value="ECO:0007669"/>
    <property type="project" value="UniProtKB-SubCell"/>
</dbReference>
<comment type="cofactor">
    <cofactor evidence="1">
        <name>heme</name>
        <dbReference type="ChEBI" id="CHEBI:30413"/>
    </cofactor>
</comment>
<keyword evidence="10" id="KW-0408">Iron</keyword>
<evidence type="ECO:0000256" key="5">
    <source>
        <dbReference type="ARBA" id="ARBA00022617"/>
    </source>
</evidence>
<reference evidence="13" key="1">
    <citation type="submission" date="2022-01" db="EMBL/GenBank/DDBJ databases">
        <authorList>
            <person name="King R."/>
        </authorList>
    </citation>
    <scope>NUCLEOTIDE SEQUENCE</scope>
</reference>
<evidence type="ECO:0000256" key="3">
    <source>
        <dbReference type="ARBA" id="ARBA00004406"/>
    </source>
</evidence>
<name>A0A9N9QND7_9CUCU</name>
<evidence type="ECO:0000313" key="13">
    <source>
        <dbReference type="EMBL" id="CAG9766614.1"/>
    </source>
</evidence>
<keyword evidence="9" id="KW-0560">Oxidoreductase</keyword>
<keyword evidence="12" id="KW-0472">Membrane</keyword>
<dbReference type="GO" id="GO:0020037">
    <property type="term" value="F:heme binding"/>
    <property type="evidence" value="ECO:0007669"/>
    <property type="project" value="InterPro"/>
</dbReference>
<dbReference type="PANTHER" id="PTHR24292">
    <property type="entry name" value="CYTOCHROME P450"/>
    <property type="match status" value="1"/>
</dbReference>
<evidence type="ECO:0000256" key="6">
    <source>
        <dbReference type="ARBA" id="ARBA00022723"/>
    </source>
</evidence>
<evidence type="ECO:0000256" key="4">
    <source>
        <dbReference type="ARBA" id="ARBA00010617"/>
    </source>
</evidence>
<dbReference type="InterPro" id="IPR050476">
    <property type="entry name" value="Insect_CytP450_Detox"/>
</dbReference>
<dbReference type="Pfam" id="PF00067">
    <property type="entry name" value="p450"/>
    <property type="match status" value="2"/>
</dbReference>
<sequence>MNEIFEEIGEDMCLVLLGLHAFTGCDTVSAFAGKGKATTLKVARKDKEFACAMSKLGETVDDRTKIVLEPCRFYINTTKITSVNELRFILFCGKQGNIESHNLPPCQSILHKHISRANYQAMIWKKALYPQPDKPSPEGHGWLLQTESDGNNDCFGTEAFSYGIETVEWYKEFKKRGLKCGGAWSWCNPVLIVTVPGYIKEILLKSFSSFTTRDFYHNPKYDPKNENLFVVDKEVWKNLRQKLTPVYTTAKMKLMFLAVVKCTEPMMDIFAKNAETEKDMDMRELLINLYETTKDEEKPFTFDDLIGNVILFFTAGFDTSSTAMNFALYELALNPKLQDRTREDIRRVLDEHKGALTYESLKEMTYLGQVIDAKRFGLMQTAIGLIQVLKDYKVSISPKTKMPLTLKKGVFLVQINETLYLRITKA</sequence>
<evidence type="ECO:0000256" key="10">
    <source>
        <dbReference type="ARBA" id="ARBA00023004"/>
    </source>
</evidence>
<keyword evidence="11" id="KW-0503">Monooxygenase</keyword>
<dbReference type="GO" id="GO:0005506">
    <property type="term" value="F:iron ion binding"/>
    <property type="evidence" value="ECO:0007669"/>
    <property type="project" value="InterPro"/>
</dbReference>
<dbReference type="AlphaFoldDB" id="A0A9N9QND7"/>
<dbReference type="PANTHER" id="PTHR24292:SF54">
    <property type="entry name" value="CYP9F3-RELATED"/>
    <property type="match status" value="1"/>
</dbReference>
<evidence type="ECO:0000256" key="9">
    <source>
        <dbReference type="ARBA" id="ARBA00023002"/>
    </source>
</evidence>
<evidence type="ECO:0008006" key="15">
    <source>
        <dbReference type="Google" id="ProtNLM"/>
    </source>
</evidence>
<evidence type="ECO:0000256" key="8">
    <source>
        <dbReference type="ARBA" id="ARBA00022848"/>
    </source>
</evidence>
<evidence type="ECO:0000256" key="12">
    <source>
        <dbReference type="ARBA" id="ARBA00023136"/>
    </source>
</evidence>
<comment type="similarity">
    <text evidence="4">Belongs to the cytochrome P450 family.</text>
</comment>
<dbReference type="Proteomes" id="UP001152799">
    <property type="component" value="Chromosome 3"/>
</dbReference>
<keyword evidence="14" id="KW-1185">Reference proteome</keyword>